<dbReference type="EMBL" id="QEFC01002339">
    <property type="protein sequence ID" value="KAE9452854.1"/>
    <property type="molecule type" value="Genomic_DNA"/>
</dbReference>
<evidence type="ECO:0000313" key="4">
    <source>
        <dbReference type="Proteomes" id="UP000428333"/>
    </source>
</evidence>
<comment type="caution">
    <text evidence="3">The sequence shown here is derived from an EMBL/GenBank/DDBJ whole genome shotgun (WGS) entry which is preliminary data.</text>
</comment>
<dbReference type="AlphaFoldDB" id="A0A6A4L8U7"/>
<dbReference type="GO" id="GO:0009893">
    <property type="term" value="P:positive regulation of metabolic process"/>
    <property type="evidence" value="ECO:0007669"/>
    <property type="project" value="UniProtKB-ARBA"/>
</dbReference>
<dbReference type="PANTHER" id="PTHR12292">
    <property type="entry name" value="RWD DOMAIN-CONTAINING PROTEIN"/>
    <property type="match status" value="1"/>
</dbReference>
<gene>
    <name evidence="3" type="ORF">C3L33_15256</name>
</gene>
<name>A0A6A4L8U7_9ERIC</name>
<dbReference type="InterPro" id="IPR006575">
    <property type="entry name" value="RWD_dom"/>
</dbReference>
<dbReference type="InterPro" id="IPR016135">
    <property type="entry name" value="UBQ-conjugating_enzyme/RWD"/>
</dbReference>
<dbReference type="GO" id="GO:0010468">
    <property type="term" value="P:regulation of gene expression"/>
    <property type="evidence" value="ECO:0007669"/>
    <property type="project" value="UniProtKB-ARBA"/>
</dbReference>
<evidence type="ECO:0000259" key="2">
    <source>
        <dbReference type="PROSITE" id="PS50908"/>
    </source>
</evidence>
<dbReference type="GO" id="GO:0033554">
    <property type="term" value="P:cellular response to stress"/>
    <property type="evidence" value="ECO:0007669"/>
    <property type="project" value="UniProtKB-ARBA"/>
</dbReference>
<organism evidence="3 4">
    <name type="scientific">Rhododendron williamsianum</name>
    <dbReference type="NCBI Taxonomy" id="262921"/>
    <lineage>
        <taxon>Eukaryota</taxon>
        <taxon>Viridiplantae</taxon>
        <taxon>Streptophyta</taxon>
        <taxon>Embryophyta</taxon>
        <taxon>Tracheophyta</taxon>
        <taxon>Spermatophyta</taxon>
        <taxon>Magnoliopsida</taxon>
        <taxon>eudicotyledons</taxon>
        <taxon>Gunneridae</taxon>
        <taxon>Pentapetalae</taxon>
        <taxon>asterids</taxon>
        <taxon>Ericales</taxon>
        <taxon>Ericaceae</taxon>
        <taxon>Ericoideae</taxon>
        <taxon>Rhodoreae</taxon>
        <taxon>Rhododendron</taxon>
    </lineage>
</organism>
<dbReference type="GO" id="GO:0051246">
    <property type="term" value="P:regulation of protein metabolic process"/>
    <property type="evidence" value="ECO:0007669"/>
    <property type="project" value="UniProtKB-ARBA"/>
</dbReference>
<dbReference type="SUPFAM" id="SSF54495">
    <property type="entry name" value="UBC-like"/>
    <property type="match status" value="1"/>
</dbReference>
<dbReference type="Pfam" id="PF05773">
    <property type="entry name" value="RWD"/>
    <property type="match status" value="1"/>
</dbReference>
<protein>
    <recommendedName>
        <fullName evidence="2">RWD domain-containing protein</fullName>
    </recommendedName>
</protein>
<feature type="domain" description="RWD" evidence="2">
    <location>
        <begin position="39"/>
        <end position="146"/>
    </location>
</feature>
<evidence type="ECO:0000313" key="3">
    <source>
        <dbReference type="EMBL" id="KAE9452854.1"/>
    </source>
</evidence>
<dbReference type="Proteomes" id="UP000428333">
    <property type="component" value="Linkage Group LG09"/>
</dbReference>
<dbReference type="InterPro" id="IPR040213">
    <property type="entry name" value="GIR2-like"/>
</dbReference>
<feature type="non-terminal residue" evidence="3">
    <location>
        <position position="1"/>
    </location>
</feature>
<accession>A0A6A4L8U7</accession>
<feature type="compositionally biased region" description="Basic and acidic residues" evidence="1">
    <location>
        <begin position="22"/>
        <end position="34"/>
    </location>
</feature>
<dbReference type="Gene3D" id="3.10.110.10">
    <property type="entry name" value="Ubiquitin Conjugating Enzyme"/>
    <property type="match status" value="1"/>
</dbReference>
<keyword evidence="4" id="KW-1185">Reference proteome</keyword>
<proteinExistence type="predicted"/>
<dbReference type="OrthoDB" id="341578at2759"/>
<dbReference type="FunFam" id="3.10.110.10:FF:000050">
    <property type="entry name" value="eIF-2-alpha kinase GCN2"/>
    <property type="match status" value="1"/>
</dbReference>
<feature type="compositionally biased region" description="Basic residues" evidence="1">
    <location>
        <begin position="1"/>
        <end position="21"/>
    </location>
</feature>
<dbReference type="CDD" id="cd23818">
    <property type="entry name" value="RWD_RNF25"/>
    <property type="match status" value="1"/>
</dbReference>
<evidence type="ECO:0000256" key="1">
    <source>
        <dbReference type="SAM" id="MobiDB-lite"/>
    </source>
</evidence>
<reference evidence="3 4" key="1">
    <citation type="journal article" date="2019" name="Genome Biol. Evol.">
        <title>The Rhododendron genome and chromosomal organization provide insight into shared whole-genome duplications across the heath family (Ericaceae).</title>
        <authorList>
            <person name="Soza V.L."/>
            <person name="Lindsley D."/>
            <person name="Waalkes A."/>
            <person name="Ramage E."/>
            <person name="Patwardhan R.P."/>
            <person name="Burton J.N."/>
            <person name="Adey A."/>
            <person name="Kumar A."/>
            <person name="Qiu R."/>
            <person name="Shendure J."/>
            <person name="Hall B."/>
        </authorList>
    </citation>
    <scope>NUCLEOTIDE SEQUENCE [LARGE SCALE GENOMIC DNA]</scope>
    <source>
        <strain evidence="3">RSF 1966-606</strain>
    </source>
</reference>
<dbReference type="SMART" id="SM00591">
    <property type="entry name" value="RWD"/>
    <property type="match status" value="1"/>
</dbReference>
<feature type="region of interest" description="Disordered" evidence="1">
    <location>
        <begin position="1"/>
        <end position="34"/>
    </location>
</feature>
<sequence length="192" mass="21489">MGHSSKKKKKHGGGGRLKGRAPSKDHGSHARDDNEHISEEITALCAIFQDECQVISNSPPLINIKLRPYSKDAGYEDLEVSALLSVRFLPGYPYKCPKLQITLDKGLSKADAENLLSLLHDQQLQVIWACAVKLEMKNKQWQRKDMRGKNSILMVNTRVPYKLDVNPVTEVTHGIELLLNPHEPPSTLDCLS</sequence>
<dbReference type="PROSITE" id="PS50908">
    <property type="entry name" value="RWD"/>
    <property type="match status" value="1"/>
</dbReference>